<feature type="transmembrane region" description="Helical" evidence="9">
    <location>
        <begin position="35"/>
        <end position="60"/>
    </location>
</feature>
<dbReference type="GO" id="GO:0005886">
    <property type="term" value="C:plasma membrane"/>
    <property type="evidence" value="ECO:0007669"/>
    <property type="project" value="UniProtKB-SubCell"/>
</dbReference>
<feature type="transmembrane region" description="Helical" evidence="9">
    <location>
        <begin position="321"/>
        <end position="341"/>
    </location>
</feature>
<feature type="transmembrane region" description="Helical" evidence="9">
    <location>
        <begin position="126"/>
        <end position="148"/>
    </location>
</feature>
<evidence type="ECO:0000313" key="10">
    <source>
        <dbReference type="EMBL" id="OQO94111.1"/>
    </source>
</evidence>
<keyword evidence="4" id="KW-1003">Cell membrane</keyword>
<sequence>MSAHARSLDGQHSRHGQQDQPGDDLGQTARRRRSLLWLTGLGLGLVVTIVFAVCLGAVGIPPSTVVSIIGHHVLGTPAGGATVAQDSIVWQVRLPRVLLGAAVGAGLAVCGVALQAMVRNVLADPYLLGVSSGASTGAAGAILFGFGAGLGEHALALSAFAGALGASVVVFVVARAGGRITSLRLLLAGVAVGYALYAATSFLIFASDSAEGARSVLFWLLGSLGLASWGMPLAAVLVIVCGTVAALLIWSRRLDALAVGDETAHTLGVSPTRFRVLLLAVVSLCVGAVVAASGGIGFVGLVIPHVARRFVGAAHGRCVPVAALIGAVFLVWADVVARVLLVPRELPIGIITALVGAPFLLVLVRRFHATTT</sequence>
<feature type="transmembrane region" description="Helical" evidence="9">
    <location>
        <begin position="276"/>
        <end position="301"/>
    </location>
</feature>
<evidence type="ECO:0000256" key="5">
    <source>
        <dbReference type="ARBA" id="ARBA00022692"/>
    </source>
</evidence>
<dbReference type="Gene3D" id="1.10.3470.10">
    <property type="entry name" value="ABC transporter involved in vitamin B12 uptake, BtuC"/>
    <property type="match status" value="1"/>
</dbReference>
<dbReference type="GO" id="GO:0022857">
    <property type="term" value="F:transmembrane transporter activity"/>
    <property type="evidence" value="ECO:0007669"/>
    <property type="project" value="InterPro"/>
</dbReference>
<evidence type="ECO:0000256" key="6">
    <source>
        <dbReference type="ARBA" id="ARBA00022989"/>
    </source>
</evidence>
<comment type="subcellular location">
    <subcellularLocation>
        <location evidence="1">Cell membrane</location>
        <topology evidence="1">Multi-pass membrane protein</topology>
    </subcellularLocation>
</comment>
<evidence type="ECO:0000256" key="2">
    <source>
        <dbReference type="ARBA" id="ARBA00007935"/>
    </source>
</evidence>
<evidence type="ECO:0000256" key="4">
    <source>
        <dbReference type="ARBA" id="ARBA00022475"/>
    </source>
</evidence>
<comment type="similarity">
    <text evidence="2">Belongs to the binding-protein-dependent transport system permease family. FecCD subfamily.</text>
</comment>
<proteinExistence type="inferred from homology"/>
<dbReference type="Proteomes" id="UP000192591">
    <property type="component" value="Unassembled WGS sequence"/>
</dbReference>
<comment type="caution">
    <text evidence="10">The sequence shown here is derived from an EMBL/GenBank/DDBJ whole genome shotgun (WGS) entry which is preliminary data.</text>
</comment>
<dbReference type="PANTHER" id="PTHR30472">
    <property type="entry name" value="FERRIC ENTEROBACTIN TRANSPORT SYSTEM PERMEASE PROTEIN"/>
    <property type="match status" value="1"/>
</dbReference>
<feature type="transmembrane region" description="Helical" evidence="9">
    <location>
        <begin position="154"/>
        <end position="173"/>
    </location>
</feature>
<dbReference type="FunFam" id="1.10.3470.10:FF:000001">
    <property type="entry name" value="Vitamin B12 ABC transporter permease BtuC"/>
    <property type="match status" value="1"/>
</dbReference>
<feature type="transmembrane region" description="Helical" evidence="9">
    <location>
        <begin position="348"/>
        <end position="367"/>
    </location>
</feature>
<evidence type="ECO:0000256" key="9">
    <source>
        <dbReference type="SAM" id="Phobius"/>
    </source>
</evidence>
<keyword evidence="3" id="KW-0813">Transport</keyword>
<evidence type="ECO:0000313" key="11">
    <source>
        <dbReference type="Proteomes" id="UP000192591"/>
    </source>
</evidence>
<feature type="compositionally biased region" description="Basic and acidic residues" evidence="8">
    <location>
        <begin position="1"/>
        <end position="12"/>
    </location>
</feature>
<feature type="transmembrane region" description="Helical" evidence="9">
    <location>
        <begin position="226"/>
        <end position="250"/>
    </location>
</feature>
<keyword evidence="11" id="KW-1185">Reference proteome</keyword>
<name>A0A1V9AAL1_SACPI</name>
<evidence type="ECO:0000256" key="8">
    <source>
        <dbReference type="SAM" id="MobiDB-lite"/>
    </source>
</evidence>
<dbReference type="GO" id="GO:0033214">
    <property type="term" value="P:siderophore-iron import into cell"/>
    <property type="evidence" value="ECO:0007669"/>
    <property type="project" value="TreeGrafter"/>
</dbReference>
<feature type="transmembrane region" description="Helical" evidence="9">
    <location>
        <begin position="97"/>
        <end position="114"/>
    </location>
</feature>
<evidence type="ECO:0000256" key="1">
    <source>
        <dbReference type="ARBA" id="ARBA00004651"/>
    </source>
</evidence>
<dbReference type="InterPro" id="IPR000522">
    <property type="entry name" value="ABC_transptr_permease_BtuC"/>
</dbReference>
<reference evidence="10 11" key="1">
    <citation type="submission" date="2017-02" db="EMBL/GenBank/DDBJ databases">
        <title>Draft genome of Saccharomonospora sp. 154.</title>
        <authorList>
            <person name="Alonso-Carmona G.S."/>
            <person name="De La Haba R."/>
            <person name="Vera-Gargallo B."/>
            <person name="Sandoval-Trujillo A.H."/>
            <person name="Ramirez-Duran N."/>
            <person name="Ventosa A."/>
        </authorList>
    </citation>
    <scope>NUCLEOTIDE SEQUENCE [LARGE SCALE GENOMIC DNA]</scope>
    <source>
        <strain evidence="10 11">LRS4.154</strain>
    </source>
</reference>
<evidence type="ECO:0000256" key="3">
    <source>
        <dbReference type="ARBA" id="ARBA00022448"/>
    </source>
</evidence>
<feature type="region of interest" description="Disordered" evidence="8">
    <location>
        <begin position="1"/>
        <end position="26"/>
    </location>
</feature>
<accession>A0A1V9AAL1</accession>
<evidence type="ECO:0000256" key="7">
    <source>
        <dbReference type="ARBA" id="ARBA00023136"/>
    </source>
</evidence>
<protein>
    <submittedName>
        <fullName evidence="10">ABC transporter permease</fullName>
    </submittedName>
</protein>
<keyword evidence="5 9" id="KW-0812">Transmembrane</keyword>
<dbReference type="InterPro" id="IPR037294">
    <property type="entry name" value="ABC_BtuC-like"/>
</dbReference>
<dbReference type="CDD" id="cd06550">
    <property type="entry name" value="TM_ABC_iron-siderophores_like"/>
    <property type="match status" value="1"/>
</dbReference>
<keyword evidence="7 9" id="KW-0472">Membrane</keyword>
<keyword evidence="6 9" id="KW-1133">Transmembrane helix</keyword>
<dbReference type="EMBL" id="MWIH01000003">
    <property type="protein sequence ID" value="OQO94111.1"/>
    <property type="molecule type" value="Genomic_DNA"/>
</dbReference>
<dbReference type="SUPFAM" id="SSF81345">
    <property type="entry name" value="ABC transporter involved in vitamin B12 uptake, BtuC"/>
    <property type="match status" value="1"/>
</dbReference>
<gene>
    <name evidence="10" type="ORF">B1813_03425</name>
</gene>
<dbReference type="PANTHER" id="PTHR30472:SF67">
    <property type="entry name" value="PERMEASE OF ABC TRANSPORTER-RELATED"/>
    <property type="match status" value="1"/>
</dbReference>
<dbReference type="Pfam" id="PF01032">
    <property type="entry name" value="FecCD"/>
    <property type="match status" value="1"/>
</dbReference>
<organism evidence="10 11">
    <name type="scientific">Saccharomonospora piscinae</name>
    <dbReference type="NCBI Taxonomy" id="687388"/>
    <lineage>
        <taxon>Bacteria</taxon>
        <taxon>Bacillati</taxon>
        <taxon>Actinomycetota</taxon>
        <taxon>Actinomycetes</taxon>
        <taxon>Pseudonocardiales</taxon>
        <taxon>Pseudonocardiaceae</taxon>
        <taxon>Saccharomonospora</taxon>
    </lineage>
</organism>
<dbReference type="STRING" id="1962155.B1813_03425"/>
<feature type="transmembrane region" description="Helical" evidence="9">
    <location>
        <begin position="185"/>
        <end position="206"/>
    </location>
</feature>
<dbReference type="AlphaFoldDB" id="A0A1V9AAL1"/>